<feature type="chain" id="PRO_5013098813" evidence="2">
    <location>
        <begin position="22"/>
        <end position="875"/>
    </location>
</feature>
<gene>
    <name evidence="3" type="ORF">Fcan01_28141</name>
</gene>
<feature type="transmembrane region" description="Helical" evidence="1">
    <location>
        <begin position="737"/>
        <end position="758"/>
    </location>
</feature>
<organism evidence="3 4">
    <name type="scientific">Folsomia candida</name>
    <name type="common">Springtail</name>
    <dbReference type="NCBI Taxonomy" id="158441"/>
    <lineage>
        <taxon>Eukaryota</taxon>
        <taxon>Metazoa</taxon>
        <taxon>Ecdysozoa</taxon>
        <taxon>Arthropoda</taxon>
        <taxon>Hexapoda</taxon>
        <taxon>Collembola</taxon>
        <taxon>Entomobryomorpha</taxon>
        <taxon>Isotomoidea</taxon>
        <taxon>Isotomidae</taxon>
        <taxon>Proisotominae</taxon>
        <taxon>Folsomia</taxon>
    </lineage>
</organism>
<evidence type="ECO:0000256" key="2">
    <source>
        <dbReference type="SAM" id="SignalP"/>
    </source>
</evidence>
<dbReference type="EMBL" id="LNIX01000065">
    <property type="protein sequence ID" value="OXA37084.1"/>
    <property type="molecule type" value="Genomic_DNA"/>
</dbReference>
<dbReference type="OrthoDB" id="7405779at2759"/>
<keyword evidence="1" id="KW-0812">Transmembrane</keyword>
<reference evidence="3 4" key="1">
    <citation type="submission" date="2015-12" db="EMBL/GenBank/DDBJ databases">
        <title>The genome of Folsomia candida.</title>
        <authorList>
            <person name="Faddeeva A."/>
            <person name="Derks M.F."/>
            <person name="Anvar Y."/>
            <person name="Smit S."/>
            <person name="Van Straalen N."/>
            <person name="Roelofs D."/>
        </authorList>
    </citation>
    <scope>NUCLEOTIDE SEQUENCE [LARGE SCALE GENOMIC DNA]</scope>
    <source>
        <strain evidence="3 4">VU population</strain>
        <tissue evidence="3">Whole body</tissue>
    </source>
</reference>
<evidence type="ECO:0000256" key="1">
    <source>
        <dbReference type="SAM" id="Phobius"/>
    </source>
</evidence>
<accession>A0A226CWU1</accession>
<keyword evidence="1" id="KW-1133">Transmembrane helix</keyword>
<keyword evidence="4" id="KW-1185">Reference proteome</keyword>
<sequence>MYHEYPPLVWLSVILYPVCFCLNGITNNDCAIPKTIMQHVENSDLQILHDGDLTSDYVSFLQDLYLARTIIFMPQFEKRVDSFRSIIGLSFIIDVSVTRPAGNKISIWLSKRLLAKNLQSLDIPKFTAWLMVSTTFHYTSKLTGSWKYISAIKNTYPIIITKFSLEEAASVLEIYSHNIYYESLFILLISGRGLKICVKRLALLPNITESYDCKLADDGKILADYERLTPLQETWVGSYNTFIRDKRDTIEIRNFPHSSLNLFDGKIYKSIPMYMAAILVETGRNATFILQRNWDDDFHVEVETMLYIYNMEGMRWEFTYSTGLQFLSCYTDSYITFDFYVTPFQPAVWLSLLSSLLLTFMILSFYMFWKHKRSPIGLILTFLSLFFDDFTSVPNYMGNKFFYRTLFSAVGLVAVLLTNCYTGIMITELNAPLQQSLPETFQDLICQDRHILNSRDYKDIARWAKDTNLDLYWGKSNIWLPNASNTFASDSCFTMLSTPAQTVFGVTYAWYTHLVMKYIMDIKKLLTEFQLNKESPAISNDGLLYVLLLNPVHNFFPSGFNFTNRKHTMKELRDLVERDVTICEKKTVMIGRTELIGGEMDFLTKSYPSKKFYSGSDLLGKERSGWGFLGGGRSAVYRSMSPVHQRFKALVHSGIYSRLKREMARNMWKQRRPVANNTDNIISSMGMDGRLVTLFMICGALFSVALIVLLAEHSDWLSEFSVQYKFMALGSGSGSRFWFWFWFWFGFSVLVLVLVRVLRSGSGSDSEDCSKPEKLKAKTGNFAVRISPTSSTNFGSHQLVVTPELRRQFGIPNYSDLKNGVRIDLGVMPSSEAAPAGMTSVAQRETRSVIATNDYTNESNQNVTIRETLSHVIYD</sequence>
<feature type="transmembrane region" description="Helical" evidence="1">
    <location>
        <begin position="691"/>
        <end position="711"/>
    </location>
</feature>
<protein>
    <submittedName>
        <fullName evidence="3">Uncharacterized protein</fullName>
    </submittedName>
</protein>
<evidence type="ECO:0000313" key="4">
    <source>
        <dbReference type="Proteomes" id="UP000198287"/>
    </source>
</evidence>
<dbReference type="AlphaFoldDB" id="A0A226CWU1"/>
<feature type="signal peptide" evidence="2">
    <location>
        <begin position="1"/>
        <end position="21"/>
    </location>
</feature>
<name>A0A226CWU1_FOLCA</name>
<keyword evidence="2" id="KW-0732">Signal</keyword>
<feature type="transmembrane region" description="Helical" evidence="1">
    <location>
        <begin position="347"/>
        <end position="369"/>
    </location>
</feature>
<dbReference type="Proteomes" id="UP000198287">
    <property type="component" value="Unassembled WGS sequence"/>
</dbReference>
<proteinExistence type="predicted"/>
<feature type="transmembrane region" description="Helical" evidence="1">
    <location>
        <begin position="401"/>
        <end position="421"/>
    </location>
</feature>
<comment type="caution">
    <text evidence="3">The sequence shown here is derived from an EMBL/GenBank/DDBJ whole genome shotgun (WGS) entry which is preliminary data.</text>
</comment>
<evidence type="ECO:0000313" key="3">
    <source>
        <dbReference type="EMBL" id="OXA37084.1"/>
    </source>
</evidence>
<keyword evidence="1" id="KW-0472">Membrane</keyword>